<gene>
    <name evidence="2" type="ORF">EJB05_15472</name>
</gene>
<evidence type="ECO:0000313" key="2">
    <source>
        <dbReference type="EMBL" id="TVU41913.1"/>
    </source>
</evidence>
<name>A0A5J9W1V5_9POAL</name>
<feature type="non-terminal residue" evidence="2">
    <location>
        <position position="1"/>
    </location>
</feature>
<accession>A0A5J9W1V5</accession>
<dbReference type="EMBL" id="RWGY01000007">
    <property type="protein sequence ID" value="TVU41913.1"/>
    <property type="molecule type" value="Genomic_DNA"/>
</dbReference>
<protein>
    <recommendedName>
        <fullName evidence="1">Disease resistance protein At4g27190-like leucine-rich repeats domain-containing protein</fullName>
    </recommendedName>
</protein>
<evidence type="ECO:0000313" key="3">
    <source>
        <dbReference type="Proteomes" id="UP000324897"/>
    </source>
</evidence>
<dbReference type="AlphaFoldDB" id="A0A5J9W1V5"/>
<dbReference type="Proteomes" id="UP000324897">
    <property type="component" value="Chromosome 4"/>
</dbReference>
<dbReference type="InterPro" id="IPR057135">
    <property type="entry name" value="At4g27190-like_LRR"/>
</dbReference>
<evidence type="ECO:0000259" key="1">
    <source>
        <dbReference type="Pfam" id="PF23247"/>
    </source>
</evidence>
<comment type="caution">
    <text evidence="2">The sequence shown here is derived from an EMBL/GenBank/DDBJ whole genome shotgun (WGS) entry which is preliminary data.</text>
</comment>
<dbReference type="Pfam" id="PF23247">
    <property type="entry name" value="LRR_RPS2"/>
    <property type="match status" value="1"/>
</dbReference>
<dbReference type="OrthoDB" id="678643at2759"/>
<keyword evidence="3" id="KW-1185">Reference proteome</keyword>
<dbReference type="Gramene" id="TVU41913">
    <property type="protein sequence ID" value="TVU41913"/>
    <property type="gene ID" value="EJB05_15472"/>
</dbReference>
<reference evidence="2 3" key="1">
    <citation type="journal article" date="2019" name="Sci. Rep.">
        <title>A high-quality genome of Eragrostis curvula grass provides insights into Poaceae evolution and supports new strategies to enhance forage quality.</title>
        <authorList>
            <person name="Carballo J."/>
            <person name="Santos B.A.C.M."/>
            <person name="Zappacosta D."/>
            <person name="Garbus I."/>
            <person name="Selva J.P."/>
            <person name="Gallo C.A."/>
            <person name="Diaz A."/>
            <person name="Albertini E."/>
            <person name="Caccamo M."/>
            <person name="Echenique V."/>
        </authorList>
    </citation>
    <scope>NUCLEOTIDE SEQUENCE [LARGE SCALE GENOMIC DNA]</scope>
    <source>
        <strain evidence="3">cv. Victoria</strain>
        <tissue evidence="2">Leaf</tissue>
    </source>
</reference>
<sequence>MLEIMWCGDLREVFPLDARDQRYLARMKQRVFTLHFPKLKRIHLHELPTLHSICGPGLRMSTPELETVKIRGCWSLKRLPTVHKAVRCDCEKEWWDSLRWEDASQKELYEPIHPKHYKKATLLRGTVLSTQLELDVEYGLWSAFIGSDKIIPAFDWTAVDIARLLVTLLRPR</sequence>
<feature type="domain" description="Disease resistance protein At4g27190-like leucine-rich repeats" evidence="1">
    <location>
        <begin position="2"/>
        <end position="79"/>
    </location>
</feature>
<proteinExistence type="predicted"/>
<organism evidence="2 3">
    <name type="scientific">Eragrostis curvula</name>
    <name type="common">weeping love grass</name>
    <dbReference type="NCBI Taxonomy" id="38414"/>
    <lineage>
        <taxon>Eukaryota</taxon>
        <taxon>Viridiplantae</taxon>
        <taxon>Streptophyta</taxon>
        <taxon>Embryophyta</taxon>
        <taxon>Tracheophyta</taxon>
        <taxon>Spermatophyta</taxon>
        <taxon>Magnoliopsida</taxon>
        <taxon>Liliopsida</taxon>
        <taxon>Poales</taxon>
        <taxon>Poaceae</taxon>
        <taxon>PACMAD clade</taxon>
        <taxon>Chloridoideae</taxon>
        <taxon>Eragrostideae</taxon>
        <taxon>Eragrostidinae</taxon>
        <taxon>Eragrostis</taxon>
    </lineage>
</organism>